<accession>A0A7K1FIT3</accession>
<keyword evidence="2" id="KW-0560">Oxidoreductase</keyword>
<reference evidence="3 4" key="1">
    <citation type="submission" date="2019-11" db="EMBL/GenBank/DDBJ databases">
        <authorList>
            <person name="Jiang L.-Q."/>
        </authorList>
    </citation>
    <scope>NUCLEOTIDE SEQUENCE [LARGE SCALE GENOMIC DNA]</scope>
    <source>
        <strain evidence="3 4">YIM 132087</strain>
    </source>
</reference>
<dbReference type="InterPro" id="IPR002347">
    <property type="entry name" value="SDR_fam"/>
</dbReference>
<dbReference type="EMBL" id="WLYK01000002">
    <property type="protein sequence ID" value="MTD14035.1"/>
    <property type="molecule type" value="Genomic_DNA"/>
</dbReference>
<dbReference type="InterPro" id="IPR051687">
    <property type="entry name" value="Peroxisomal_Beta-Oxidation"/>
</dbReference>
<dbReference type="AlphaFoldDB" id="A0A7K1FIT3"/>
<evidence type="ECO:0000313" key="3">
    <source>
        <dbReference type="EMBL" id="MTD14035.1"/>
    </source>
</evidence>
<evidence type="ECO:0000313" key="4">
    <source>
        <dbReference type="Proteomes" id="UP000460221"/>
    </source>
</evidence>
<dbReference type="Gene3D" id="3.40.50.720">
    <property type="entry name" value="NAD(P)-binding Rossmann-like Domain"/>
    <property type="match status" value="1"/>
</dbReference>
<keyword evidence="4" id="KW-1185">Reference proteome</keyword>
<name>A0A7K1FIT3_9ACTN</name>
<organism evidence="3 4">
    <name type="scientific">Nakamurella alba</name>
    <dbReference type="NCBI Taxonomy" id="2665158"/>
    <lineage>
        <taxon>Bacteria</taxon>
        <taxon>Bacillati</taxon>
        <taxon>Actinomycetota</taxon>
        <taxon>Actinomycetes</taxon>
        <taxon>Nakamurellales</taxon>
        <taxon>Nakamurellaceae</taxon>
        <taxon>Nakamurella</taxon>
    </lineage>
</organism>
<evidence type="ECO:0000256" key="2">
    <source>
        <dbReference type="ARBA" id="ARBA00023002"/>
    </source>
</evidence>
<dbReference type="Pfam" id="PF13561">
    <property type="entry name" value="adh_short_C2"/>
    <property type="match status" value="1"/>
</dbReference>
<comment type="similarity">
    <text evidence="1">Belongs to the short-chain dehydrogenases/reductases (SDR) family.</text>
</comment>
<proteinExistence type="inferred from homology"/>
<dbReference type="RefSeq" id="WP_154768084.1">
    <property type="nucleotide sequence ID" value="NZ_WLYK01000002.1"/>
</dbReference>
<dbReference type="SUPFAM" id="SSF51735">
    <property type="entry name" value="NAD(P)-binding Rossmann-fold domains"/>
    <property type="match status" value="1"/>
</dbReference>
<dbReference type="Proteomes" id="UP000460221">
    <property type="component" value="Unassembled WGS sequence"/>
</dbReference>
<sequence length="324" mass="33452">MTDSGADGAPAGGWVAGRRLAGKRIAISGSSRGLGRSFAMALAAEGAAVVVNGTDQVAVDGVVAEIRAAGGTAVAVTGSVADDAVAERIVAACVGEFGGIDVAITNAAVARDRTLLKATVEEFDESIAVNLRGTWSVCRHAARAMVDRGGHLLLVPSAAALTGSYGQSSYVASKGGVFALMYTLNEELARYGIRVNAFGPTAATGMTAGRIAVIEARARSEGRRAPEPRDLGFGSPDEVAPAVVYLCSDRARALTGQFVRFNGRRLALWRHAGESVVIDRERWDADLIADNFPARQEPVWRLTPGAAVSVADALGPVAGESHPA</sequence>
<protein>
    <submittedName>
        <fullName evidence="3">SDR family oxidoreductase</fullName>
    </submittedName>
</protein>
<dbReference type="PANTHER" id="PTHR45024:SF2">
    <property type="entry name" value="SCP2 DOMAIN-CONTAINING PROTEIN"/>
    <property type="match status" value="1"/>
</dbReference>
<dbReference type="PRINTS" id="PR00081">
    <property type="entry name" value="GDHRDH"/>
</dbReference>
<gene>
    <name evidence="3" type="ORF">GIS00_08770</name>
</gene>
<dbReference type="PANTHER" id="PTHR45024">
    <property type="entry name" value="DEHYDROGENASES, SHORT CHAIN"/>
    <property type="match status" value="1"/>
</dbReference>
<dbReference type="InterPro" id="IPR036291">
    <property type="entry name" value="NAD(P)-bd_dom_sf"/>
</dbReference>
<comment type="caution">
    <text evidence="3">The sequence shown here is derived from an EMBL/GenBank/DDBJ whole genome shotgun (WGS) entry which is preliminary data.</text>
</comment>
<evidence type="ECO:0000256" key="1">
    <source>
        <dbReference type="ARBA" id="ARBA00006484"/>
    </source>
</evidence>
<dbReference type="GO" id="GO:0016491">
    <property type="term" value="F:oxidoreductase activity"/>
    <property type="evidence" value="ECO:0007669"/>
    <property type="project" value="UniProtKB-KW"/>
</dbReference>